<dbReference type="NCBIfam" id="TIGR00219">
    <property type="entry name" value="mreC"/>
    <property type="match status" value="1"/>
</dbReference>
<evidence type="ECO:0000313" key="8">
    <source>
        <dbReference type="Proteomes" id="UP000006050"/>
    </source>
</evidence>
<evidence type="ECO:0000256" key="2">
    <source>
        <dbReference type="ARBA" id="ARBA00013855"/>
    </source>
</evidence>
<dbReference type="GO" id="GO:0008360">
    <property type="term" value="P:regulation of cell shape"/>
    <property type="evidence" value="ECO:0007669"/>
    <property type="project" value="UniProtKB-KW"/>
</dbReference>
<dbReference type="eggNOG" id="COG1792">
    <property type="taxonomic scope" value="Bacteria"/>
</dbReference>
<keyword evidence="5" id="KW-0472">Membrane</keyword>
<dbReference type="KEGG" id="bbd:Belba_0565"/>
<dbReference type="GO" id="GO:0005886">
    <property type="term" value="C:plasma membrane"/>
    <property type="evidence" value="ECO:0007669"/>
    <property type="project" value="TreeGrafter"/>
</dbReference>
<name>I3Z1V4_BELBD</name>
<evidence type="ECO:0000256" key="5">
    <source>
        <dbReference type="SAM" id="Phobius"/>
    </source>
</evidence>
<dbReference type="AlphaFoldDB" id="I3Z1V4"/>
<dbReference type="PANTHER" id="PTHR34138:SF1">
    <property type="entry name" value="CELL SHAPE-DETERMINING PROTEIN MREC"/>
    <property type="match status" value="1"/>
</dbReference>
<protein>
    <recommendedName>
        <fullName evidence="2">Cell shape-determining protein MreC</fullName>
    </recommendedName>
    <alternativeName>
        <fullName evidence="4">Cell shape protein MreC</fullName>
    </alternativeName>
</protein>
<evidence type="ECO:0000256" key="3">
    <source>
        <dbReference type="ARBA" id="ARBA00022960"/>
    </source>
</evidence>
<dbReference type="InterPro" id="IPR007221">
    <property type="entry name" value="MreC"/>
</dbReference>
<dbReference type="STRING" id="866536.Belba_0565"/>
<dbReference type="OrthoDB" id="9811827at2"/>
<feature type="domain" description="Rod shape-determining protein MreC beta-barrel core" evidence="6">
    <location>
        <begin position="110"/>
        <end position="258"/>
    </location>
</feature>
<accession>I3Z1V4</accession>
<evidence type="ECO:0000313" key="7">
    <source>
        <dbReference type="EMBL" id="AFL83222.1"/>
    </source>
</evidence>
<gene>
    <name evidence="7" type="ordered locus">Belba_0565</name>
</gene>
<feature type="transmembrane region" description="Helical" evidence="5">
    <location>
        <begin position="7"/>
        <end position="29"/>
    </location>
</feature>
<dbReference type="NCBIfam" id="NF010532">
    <property type="entry name" value="PRK13922.9-3"/>
    <property type="match status" value="1"/>
</dbReference>
<dbReference type="InterPro" id="IPR042175">
    <property type="entry name" value="Cell/Rod_MreC_2"/>
</dbReference>
<sequence>MQRILLFLYSLRAFLLFVVLEVIAIWLIVSYNSQQGSVFFNSSNQFSAKVLGTKNNVTDYFSLREVNNRLLDTNAQLLAELEMYRKPADSAFIELDSTLLTSFDFKGAKVINNSIRLNHNYLTLNKGSKHGVKPGMGVFNGEGVVGRVKGVTDNFATVISLLHTELLVSSKIETSEVFGSIKWDGIDSKNAKLLYVPRHVNVKKGDKIVTSGYNAVFPEGIAIGKISEVSQGTDTNYLDITVELSTDFTRISYVYLVENTIEEELDSLYINSELNNERQ</sequence>
<proteinExistence type="inferred from homology"/>
<dbReference type="HOGENOM" id="CLU_042663_5_1_10"/>
<dbReference type="Gene3D" id="2.40.10.340">
    <property type="entry name" value="Rod shape-determining protein MreC, domain 1"/>
    <property type="match status" value="1"/>
</dbReference>
<comment type="similarity">
    <text evidence="1">Belongs to the MreC family.</text>
</comment>
<organism evidence="7 8">
    <name type="scientific">Belliella baltica (strain DSM 15883 / CIP 108006 / LMG 21964 / BA134)</name>
    <dbReference type="NCBI Taxonomy" id="866536"/>
    <lineage>
        <taxon>Bacteria</taxon>
        <taxon>Pseudomonadati</taxon>
        <taxon>Bacteroidota</taxon>
        <taxon>Cytophagia</taxon>
        <taxon>Cytophagales</taxon>
        <taxon>Cyclobacteriaceae</taxon>
        <taxon>Belliella</taxon>
    </lineage>
</organism>
<keyword evidence="5" id="KW-0812">Transmembrane</keyword>
<keyword evidence="8" id="KW-1185">Reference proteome</keyword>
<dbReference type="EMBL" id="CP003281">
    <property type="protein sequence ID" value="AFL83222.1"/>
    <property type="molecule type" value="Genomic_DNA"/>
</dbReference>
<dbReference type="InterPro" id="IPR042177">
    <property type="entry name" value="Cell/Rod_1"/>
</dbReference>
<evidence type="ECO:0000256" key="1">
    <source>
        <dbReference type="ARBA" id="ARBA00009369"/>
    </source>
</evidence>
<dbReference type="Gene3D" id="2.40.10.350">
    <property type="entry name" value="Rod shape-determining protein MreC, domain 2"/>
    <property type="match status" value="1"/>
</dbReference>
<dbReference type="RefSeq" id="WP_014771235.1">
    <property type="nucleotide sequence ID" value="NC_018010.1"/>
</dbReference>
<keyword evidence="3" id="KW-0133">Cell shape</keyword>
<dbReference type="PANTHER" id="PTHR34138">
    <property type="entry name" value="CELL SHAPE-DETERMINING PROTEIN MREC"/>
    <property type="match status" value="1"/>
</dbReference>
<reference evidence="8" key="1">
    <citation type="submission" date="2012-06" db="EMBL/GenBank/DDBJ databases">
        <title>The complete genome of Belliella baltica DSM 15883.</title>
        <authorList>
            <person name="Lucas S."/>
            <person name="Copeland A."/>
            <person name="Lapidus A."/>
            <person name="Goodwin L."/>
            <person name="Pitluck S."/>
            <person name="Peters L."/>
            <person name="Mikhailova N."/>
            <person name="Davenport K."/>
            <person name="Kyrpides N."/>
            <person name="Mavromatis K."/>
            <person name="Pagani I."/>
            <person name="Ivanova N."/>
            <person name="Ovchinnikova G."/>
            <person name="Zeytun A."/>
            <person name="Detter J.C."/>
            <person name="Han C."/>
            <person name="Land M."/>
            <person name="Hauser L."/>
            <person name="Markowitz V."/>
            <person name="Cheng J.-F."/>
            <person name="Hugenholtz P."/>
            <person name="Woyke T."/>
            <person name="Wu D."/>
            <person name="Tindall B."/>
            <person name="Pomrenke H."/>
            <person name="Brambilla E."/>
            <person name="Klenk H.-P."/>
            <person name="Eisen J.A."/>
        </authorList>
    </citation>
    <scope>NUCLEOTIDE SEQUENCE [LARGE SCALE GENOMIC DNA]</scope>
    <source>
        <strain evidence="8">DSM 15883 / CIP 108006 / LMG 21964 / BA134</strain>
    </source>
</reference>
<evidence type="ECO:0000259" key="6">
    <source>
        <dbReference type="Pfam" id="PF04085"/>
    </source>
</evidence>
<dbReference type="InterPro" id="IPR055342">
    <property type="entry name" value="MreC_beta-barrel_core"/>
</dbReference>
<dbReference type="Pfam" id="PF04085">
    <property type="entry name" value="MreC"/>
    <property type="match status" value="1"/>
</dbReference>
<dbReference type="Proteomes" id="UP000006050">
    <property type="component" value="Chromosome"/>
</dbReference>
<evidence type="ECO:0000256" key="4">
    <source>
        <dbReference type="ARBA" id="ARBA00032089"/>
    </source>
</evidence>
<keyword evidence="5" id="KW-1133">Transmembrane helix</keyword>